<protein>
    <submittedName>
        <fullName evidence="3">Uncharacterized protein</fullName>
    </submittedName>
</protein>
<reference evidence="3 4" key="1">
    <citation type="submission" date="2024-02" db="EMBL/GenBank/DDBJ databases">
        <title>Rhodopirellula caenicola NBRC 110016.</title>
        <authorList>
            <person name="Ichikawa N."/>
            <person name="Katano-Makiyama Y."/>
            <person name="Hidaka K."/>
        </authorList>
    </citation>
    <scope>NUCLEOTIDE SEQUENCE [LARGE SCALE GENOMIC DNA]</scope>
    <source>
        <strain evidence="3 4">NBRC 110016</strain>
    </source>
</reference>
<gene>
    <name evidence="3" type="ORF">Rcae01_01625</name>
</gene>
<proteinExistence type="predicted"/>
<dbReference type="PROSITE" id="PS51257">
    <property type="entry name" value="PROKAR_LIPOPROTEIN"/>
    <property type="match status" value="1"/>
</dbReference>
<name>A0ABP9VLU5_9BACT</name>
<dbReference type="EMBL" id="BAABRO010000002">
    <property type="protein sequence ID" value="GAA5506173.1"/>
    <property type="molecule type" value="Genomic_DNA"/>
</dbReference>
<keyword evidence="2" id="KW-0732">Signal</keyword>
<dbReference type="RefSeq" id="WP_345683127.1">
    <property type="nucleotide sequence ID" value="NZ_BAABRO010000002.1"/>
</dbReference>
<evidence type="ECO:0000313" key="3">
    <source>
        <dbReference type="EMBL" id="GAA5506173.1"/>
    </source>
</evidence>
<evidence type="ECO:0000256" key="1">
    <source>
        <dbReference type="SAM" id="MobiDB-lite"/>
    </source>
</evidence>
<organism evidence="3 4">
    <name type="scientific">Novipirellula caenicola</name>
    <dbReference type="NCBI Taxonomy" id="1536901"/>
    <lineage>
        <taxon>Bacteria</taxon>
        <taxon>Pseudomonadati</taxon>
        <taxon>Planctomycetota</taxon>
        <taxon>Planctomycetia</taxon>
        <taxon>Pirellulales</taxon>
        <taxon>Pirellulaceae</taxon>
        <taxon>Novipirellula</taxon>
    </lineage>
</organism>
<comment type="caution">
    <text evidence="3">The sequence shown here is derived from an EMBL/GenBank/DDBJ whole genome shotgun (WGS) entry which is preliminary data.</text>
</comment>
<evidence type="ECO:0000256" key="2">
    <source>
        <dbReference type="SAM" id="SignalP"/>
    </source>
</evidence>
<accession>A0ABP9VLU5</accession>
<feature type="compositionally biased region" description="Low complexity" evidence="1">
    <location>
        <begin position="410"/>
        <end position="420"/>
    </location>
</feature>
<sequence>MLRNRFMRVFTTSLSAALCVSMGGCGYMQYKHQKPHITARPASPANLCEAPGIPFYLPKPLLVISKNFYHVEDAKVGLTGSAPIPTSFDDQANYAKLDLTGNFSRSGSSSMQGGGSAAADNADMAPFDGVAHNPTLHSDEIPSGPDSKSLVNDGLGPHMFFTYEIVFVPDLTQKYTLEINGGPGEIRAAMNLVNGWQFTGLGPYYMKDSSTAQNIMAQGAAMNLGLGGASDVINSVANLKSLAGTGGPVGASDVAALAEAMDRAQKDEVFDVTQFPMDQWGTKTVFHADGSTEIVKVPPKIENYAEISVYEASLEGGHMVWTPIAEKQYDREFLGIMRKQGTPANPQAAFMPAGGRGPGLFDKAGAADVDDKNDLVPEASAVQPTSHVHEAAKLKLQQLMTQPAPPPQPRAGAAAASSFDSPNVPVEPTYVAPHVVSATPYADPELTKQLLDRAMVPPPQPKRSFWDRLHPKSVISSTTVNGTTAH</sequence>
<feature type="chain" id="PRO_5045275643" evidence="2">
    <location>
        <begin position="17"/>
        <end position="486"/>
    </location>
</feature>
<feature type="region of interest" description="Disordered" evidence="1">
    <location>
        <begin position="401"/>
        <end position="420"/>
    </location>
</feature>
<feature type="region of interest" description="Disordered" evidence="1">
    <location>
        <begin position="105"/>
        <end position="148"/>
    </location>
</feature>
<keyword evidence="4" id="KW-1185">Reference proteome</keyword>
<dbReference type="Proteomes" id="UP001416858">
    <property type="component" value="Unassembled WGS sequence"/>
</dbReference>
<evidence type="ECO:0000313" key="4">
    <source>
        <dbReference type="Proteomes" id="UP001416858"/>
    </source>
</evidence>
<feature type="signal peptide" evidence="2">
    <location>
        <begin position="1"/>
        <end position="16"/>
    </location>
</feature>